<sequence>NQTNVSFVIESLWNPSQFDFCEPERQLLEELATNLQIKQGEMAHRQNQDTLMCDSVSSAMPCH</sequence>
<reference evidence="1" key="2">
    <citation type="submission" date="2016-06" db="EMBL/GenBank/DDBJ databases">
        <title>The genome of a short-lived fish provides insights into sex chromosome evolution and the genetic control of aging.</title>
        <authorList>
            <person name="Reichwald K."/>
            <person name="Felder M."/>
            <person name="Petzold A."/>
            <person name="Koch P."/>
            <person name="Groth M."/>
            <person name="Platzer M."/>
        </authorList>
    </citation>
    <scope>NUCLEOTIDE SEQUENCE</scope>
    <source>
        <tissue evidence="1">Brain</tissue>
    </source>
</reference>
<name>A0A1A7XHI0_9TELE</name>
<dbReference type="EMBL" id="HADW01016058">
    <property type="protein sequence ID" value="SBP17458.1"/>
    <property type="molecule type" value="Transcribed_RNA"/>
</dbReference>
<gene>
    <name evidence="1" type="primary">KCND3</name>
</gene>
<reference evidence="1" key="1">
    <citation type="submission" date="2016-05" db="EMBL/GenBank/DDBJ databases">
        <authorList>
            <person name="Lavstsen T."/>
            <person name="Jespersen J.S."/>
        </authorList>
    </citation>
    <scope>NUCLEOTIDE SEQUENCE</scope>
    <source>
        <tissue evidence="1">Brain</tissue>
    </source>
</reference>
<proteinExistence type="predicted"/>
<feature type="non-terminal residue" evidence="1">
    <location>
        <position position="1"/>
    </location>
</feature>
<feature type="non-terminal residue" evidence="1">
    <location>
        <position position="63"/>
    </location>
</feature>
<evidence type="ECO:0000313" key="1">
    <source>
        <dbReference type="EMBL" id="SBP17458.1"/>
    </source>
</evidence>
<protein>
    <submittedName>
        <fullName evidence="1">Potassium voltage-gated channel, Shal-related subfamily, member 3</fullName>
    </submittedName>
</protein>
<organism evidence="1">
    <name type="scientific">Iconisemion striatum</name>
    <dbReference type="NCBI Taxonomy" id="60296"/>
    <lineage>
        <taxon>Eukaryota</taxon>
        <taxon>Metazoa</taxon>
        <taxon>Chordata</taxon>
        <taxon>Craniata</taxon>
        <taxon>Vertebrata</taxon>
        <taxon>Euteleostomi</taxon>
        <taxon>Actinopterygii</taxon>
        <taxon>Neopterygii</taxon>
        <taxon>Teleostei</taxon>
        <taxon>Neoteleostei</taxon>
        <taxon>Acanthomorphata</taxon>
        <taxon>Ovalentaria</taxon>
        <taxon>Atherinomorphae</taxon>
        <taxon>Cyprinodontiformes</taxon>
        <taxon>Nothobranchiidae</taxon>
        <taxon>Iconisemion</taxon>
    </lineage>
</organism>
<accession>A0A1A7XHI0</accession>
<dbReference type="AlphaFoldDB" id="A0A1A7XHI0"/>